<gene>
    <name evidence="1" type="ORF">COT86_02200</name>
</gene>
<accession>A0A2H0VKY1</accession>
<evidence type="ECO:0000313" key="1">
    <source>
        <dbReference type="EMBL" id="PIR99764.1"/>
    </source>
</evidence>
<evidence type="ECO:0000313" key="2">
    <source>
        <dbReference type="Proteomes" id="UP000230730"/>
    </source>
</evidence>
<organism evidence="1 2">
    <name type="scientific">Candidatus Collierbacteria bacterium CG10_big_fil_rev_8_21_14_0_10_43_36</name>
    <dbReference type="NCBI Taxonomy" id="1974534"/>
    <lineage>
        <taxon>Bacteria</taxon>
        <taxon>Candidatus Collieribacteriota</taxon>
    </lineage>
</organism>
<dbReference type="AlphaFoldDB" id="A0A2H0VKY1"/>
<sequence>MFFKGGSVITRKDAKTLDPDITGWHMWFHTIYVDDNSLISFLINTFLIAIKSKKRVRWVVHEDAVRATGVWTQEEAGDVAARLVIGKEGNFTDPKLRKGLLRPLQYLGWIK</sequence>
<name>A0A2H0VKY1_9BACT</name>
<reference evidence="2" key="1">
    <citation type="submission" date="2017-09" db="EMBL/GenBank/DDBJ databases">
        <title>Depth-based differentiation of microbial function through sediment-hosted aquifers and enrichment of novel symbionts in the deep terrestrial subsurface.</title>
        <authorList>
            <person name="Probst A.J."/>
            <person name="Ladd B."/>
            <person name="Jarett J.K."/>
            <person name="Geller-Mcgrath D.E."/>
            <person name="Sieber C.M.K."/>
            <person name="Emerson J.B."/>
            <person name="Anantharaman K."/>
            <person name="Thomas B.C."/>
            <person name="Malmstrom R."/>
            <person name="Stieglmeier M."/>
            <person name="Klingl A."/>
            <person name="Woyke T."/>
            <person name="Ryan C.M."/>
            <person name="Banfield J.F."/>
        </authorList>
    </citation>
    <scope>NUCLEOTIDE SEQUENCE [LARGE SCALE GENOMIC DNA]</scope>
</reference>
<dbReference type="Proteomes" id="UP000230730">
    <property type="component" value="Unassembled WGS sequence"/>
</dbReference>
<protein>
    <submittedName>
        <fullName evidence="1">Uncharacterized protein</fullName>
    </submittedName>
</protein>
<comment type="caution">
    <text evidence="1">The sequence shown here is derived from an EMBL/GenBank/DDBJ whole genome shotgun (WGS) entry which is preliminary data.</text>
</comment>
<proteinExistence type="predicted"/>
<dbReference type="EMBL" id="PFAE01000036">
    <property type="protein sequence ID" value="PIR99764.1"/>
    <property type="molecule type" value="Genomic_DNA"/>
</dbReference>